<keyword evidence="7" id="KW-0503">Monooxygenase</keyword>
<evidence type="ECO:0000256" key="4">
    <source>
        <dbReference type="ARBA" id="ARBA00022723"/>
    </source>
</evidence>
<dbReference type="FunFam" id="1.10.630.10:FF:000018">
    <property type="entry name" value="Cytochrome P450 monooxygenase"/>
    <property type="match status" value="1"/>
</dbReference>
<evidence type="ECO:0000256" key="3">
    <source>
        <dbReference type="ARBA" id="ARBA00022617"/>
    </source>
</evidence>
<evidence type="ECO:0000313" key="10">
    <source>
        <dbReference type="Proteomes" id="UP000183407"/>
    </source>
</evidence>
<dbReference type="PANTHER" id="PTHR46696">
    <property type="entry name" value="P450, PUTATIVE (EUROFUNG)-RELATED"/>
    <property type="match status" value="1"/>
</dbReference>
<dbReference type="PANTHER" id="PTHR46696:SF1">
    <property type="entry name" value="CYTOCHROME P450 YJIB-RELATED"/>
    <property type="match status" value="1"/>
</dbReference>
<dbReference type="GO" id="GO:0016705">
    <property type="term" value="F:oxidoreductase activity, acting on paired donors, with incorporation or reduction of molecular oxygen"/>
    <property type="evidence" value="ECO:0007669"/>
    <property type="project" value="InterPro"/>
</dbReference>
<evidence type="ECO:0000256" key="6">
    <source>
        <dbReference type="ARBA" id="ARBA00023004"/>
    </source>
</evidence>
<dbReference type="RefSeq" id="WP_073357942.1">
    <property type="nucleotide sequence ID" value="NZ_FNTL01000002.1"/>
</dbReference>
<dbReference type="InterPro" id="IPR036396">
    <property type="entry name" value="Cyt_P450_sf"/>
</dbReference>
<comment type="similarity">
    <text evidence="2">Belongs to the cytochrome P450 family.</text>
</comment>
<evidence type="ECO:0000256" key="5">
    <source>
        <dbReference type="ARBA" id="ARBA00023002"/>
    </source>
</evidence>
<sequence>MSATTLGETESESARASALLHALFSGSVTDPYPLYEELRELGDGIHWSDDMHAYAVFRYEDVRKIGSDPGLFSSDVFWQSPQSFHDPDNSEHRRFIEYNSRLFMFSDPPVHTRIRSIFRHAFTPQAIQAWRPLVEEVTAELLENYHVGDDIDIMPGFAADVPVALIAAILGVPKQKRSQFRAWSLAYALTFDPSVVGEARDQAITTTLELMDYLRELADERRAEPTDDLISLLVHTETTDGDHLQDVELLAQLTILLAAGNETTTSLIGNGLSILLDHPEARAELTADPSKLPTAIEEMLRYEAPLHFLFRKTTRETQLGDHVIPEGTVLLPSPGSANRDPRHFDNPDVFDISRPDNKHLTFFHGIHFCVGAPLARLEGAVVFEHLLKHYPDFSAGSEPALRTSHSNSPRTWKTRPVRL</sequence>
<dbReference type="Proteomes" id="UP000183407">
    <property type="component" value="Unassembled WGS sequence"/>
</dbReference>
<dbReference type="Gene3D" id="1.10.630.10">
    <property type="entry name" value="Cytochrome P450"/>
    <property type="match status" value="1"/>
</dbReference>
<accession>A0A1H4ITP1</accession>
<evidence type="ECO:0000256" key="7">
    <source>
        <dbReference type="ARBA" id="ARBA00023033"/>
    </source>
</evidence>
<dbReference type="EMBL" id="FNTL01000002">
    <property type="protein sequence ID" value="SEB36668.1"/>
    <property type="molecule type" value="Genomic_DNA"/>
</dbReference>
<keyword evidence="4" id="KW-0479">Metal-binding</keyword>
<reference evidence="10" key="1">
    <citation type="submission" date="2016-10" db="EMBL/GenBank/DDBJ databases">
        <authorList>
            <person name="Varghese N."/>
        </authorList>
    </citation>
    <scope>NUCLEOTIDE SEQUENCE [LARGE SCALE GENOMIC DNA]</scope>
    <source>
        <strain evidence="10">DSM 44719</strain>
    </source>
</reference>
<dbReference type="InterPro" id="IPR001128">
    <property type="entry name" value="Cyt_P450"/>
</dbReference>
<dbReference type="GO" id="GO:0020037">
    <property type="term" value="F:heme binding"/>
    <property type="evidence" value="ECO:0007669"/>
    <property type="project" value="InterPro"/>
</dbReference>
<evidence type="ECO:0000256" key="1">
    <source>
        <dbReference type="ARBA" id="ARBA00001971"/>
    </source>
</evidence>
<proteinExistence type="inferred from homology"/>
<gene>
    <name evidence="9" type="ORF">SAMN04490220_0427</name>
</gene>
<organism evidence="9 10">
    <name type="scientific">Rhodococcus jostii</name>
    <dbReference type="NCBI Taxonomy" id="132919"/>
    <lineage>
        <taxon>Bacteria</taxon>
        <taxon>Bacillati</taxon>
        <taxon>Actinomycetota</taxon>
        <taxon>Actinomycetes</taxon>
        <taxon>Mycobacteriales</taxon>
        <taxon>Nocardiaceae</taxon>
        <taxon>Rhodococcus</taxon>
    </lineage>
</organism>
<protein>
    <submittedName>
        <fullName evidence="9">Cytochrome P450</fullName>
    </submittedName>
</protein>
<dbReference type="GO" id="GO:0004497">
    <property type="term" value="F:monooxygenase activity"/>
    <property type="evidence" value="ECO:0007669"/>
    <property type="project" value="UniProtKB-KW"/>
</dbReference>
<keyword evidence="5" id="KW-0560">Oxidoreductase</keyword>
<comment type="cofactor">
    <cofactor evidence="1">
        <name>heme</name>
        <dbReference type="ChEBI" id="CHEBI:30413"/>
    </cofactor>
</comment>
<dbReference type="SUPFAM" id="SSF48264">
    <property type="entry name" value="Cytochrome P450"/>
    <property type="match status" value="1"/>
</dbReference>
<name>A0A1H4ITP1_RHOJO</name>
<keyword evidence="3" id="KW-0349">Heme</keyword>
<dbReference type="GO" id="GO:0005506">
    <property type="term" value="F:iron ion binding"/>
    <property type="evidence" value="ECO:0007669"/>
    <property type="project" value="InterPro"/>
</dbReference>
<dbReference type="Pfam" id="PF00067">
    <property type="entry name" value="p450"/>
    <property type="match status" value="1"/>
</dbReference>
<evidence type="ECO:0000313" key="9">
    <source>
        <dbReference type="EMBL" id="SEB36668.1"/>
    </source>
</evidence>
<dbReference type="CDD" id="cd20625">
    <property type="entry name" value="CYP164-like"/>
    <property type="match status" value="1"/>
</dbReference>
<dbReference type="InterPro" id="IPR002397">
    <property type="entry name" value="Cyt_P450_B"/>
</dbReference>
<evidence type="ECO:0000256" key="8">
    <source>
        <dbReference type="SAM" id="MobiDB-lite"/>
    </source>
</evidence>
<dbReference type="AlphaFoldDB" id="A0A1H4ITP1"/>
<dbReference type="PRINTS" id="PR00359">
    <property type="entry name" value="BP450"/>
</dbReference>
<feature type="region of interest" description="Disordered" evidence="8">
    <location>
        <begin position="397"/>
        <end position="419"/>
    </location>
</feature>
<evidence type="ECO:0000256" key="2">
    <source>
        <dbReference type="ARBA" id="ARBA00010617"/>
    </source>
</evidence>
<keyword evidence="6" id="KW-0408">Iron</keyword>